<dbReference type="AlphaFoldDB" id="A0A7S4C6K2"/>
<gene>
    <name evidence="1" type="ORF">PCAR00345_LOCUS41047</name>
</gene>
<dbReference type="PANTHER" id="PTHR17901">
    <property type="entry name" value="MAGNESIUM-DEPENDENT PHOSPHATASE 1 MDP1"/>
    <property type="match status" value="1"/>
</dbReference>
<dbReference type="EMBL" id="HBIZ01067042">
    <property type="protein sequence ID" value="CAE0788338.1"/>
    <property type="molecule type" value="Transcribed_RNA"/>
</dbReference>
<organism evidence="1">
    <name type="scientific">Chrysotila carterae</name>
    <name type="common">Marine alga</name>
    <name type="synonym">Syracosphaera carterae</name>
    <dbReference type="NCBI Taxonomy" id="13221"/>
    <lineage>
        <taxon>Eukaryota</taxon>
        <taxon>Haptista</taxon>
        <taxon>Haptophyta</taxon>
        <taxon>Prymnesiophyceae</taxon>
        <taxon>Isochrysidales</taxon>
        <taxon>Isochrysidaceae</taxon>
        <taxon>Chrysotila</taxon>
    </lineage>
</organism>
<dbReference type="SFLD" id="SFLDG01131">
    <property type="entry name" value="C1.5.2:_MDP_Like"/>
    <property type="match status" value="1"/>
</dbReference>
<dbReference type="PANTHER" id="PTHR17901:SF14">
    <property type="entry name" value="MAGNESIUM-DEPENDENT PHOSPHATASE 1"/>
    <property type="match status" value="1"/>
</dbReference>
<evidence type="ECO:0000313" key="1">
    <source>
        <dbReference type="EMBL" id="CAE0788338.1"/>
    </source>
</evidence>
<dbReference type="InterPro" id="IPR010033">
    <property type="entry name" value="HAD_SF_ppase_IIIC"/>
</dbReference>
<dbReference type="NCBIfam" id="TIGR01685">
    <property type="entry name" value="MDP-1"/>
    <property type="match status" value="1"/>
</dbReference>
<sequence>MRAPSLIVFDLDAACWMPEMYQLWGGGAPFKQLSTSPNNRLEDCRGTAVRLLADVAASFAEIHERHTSGEPIMAAVASRSDEPAWARECLRKFVVAPGISMMDVVTEDRCEIYKGSKKAHFAALQKKTSIPYCRMCFFDDDPYNIRDVATLGVHCFHTPHGVTAQIFARGVKACTDGGDAGTAVFE</sequence>
<reference evidence="1" key="1">
    <citation type="submission" date="2021-01" db="EMBL/GenBank/DDBJ databases">
        <authorList>
            <person name="Corre E."/>
            <person name="Pelletier E."/>
            <person name="Niang G."/>
            <person name="Scheremetjew M."/>
            <person name="Finn R."/>
            <person name="Kale V."/>
            <person name="Holt S."/>
            <person name="Cochrane G."/>
            <person name="Meng A."/>
            <person name="Brown T."/>
            <person name="Cohen L."/>
        </authorList>
    </citation>
    <scope>NUCLEOTIDE SEQUENCE</scope>
    <source>
        <strain evidence="1">CCMP645</strain>
    </source>
</reference>
<evidence type="ECO:0008006" key="2">
    <source>
        <dbReference type="Google" id="ProtNLM"/>
    </source>
</evidence>
<dbReference type="InterPro" id="IPR010036">
    <property type="entry name" value="MDP_1_eu_arc"/>
</dbReference>
<name>A0A7S4C6K2_CHRCT</name>
<dbReference type="SUPFAM" id="SSF56784">
    <property type="entry name" value="HAD-like"/>
    <property type="match status" value="1"/>
</dbReference>
<dbReference type="InterPro" id="IPR023214">
    <property type="entry name" value="HAD_sf"/>
</dbReference>
<dbReference type="Gene3D" id="3.40.50.1000">
    <property type="entry name" value="HAD superfamily/HAD-like"/>
    <property type="match status" value="1"/>
</dbReference>
<accession>A0A7S4C6K2</accession>
<dbReference type="SFLD" id="SFLDG01129">
    <property type="entry name" value="C1.5:_HAD__Beta-PGM__Phosphata"/>
    <property type="match status" value="1"/>
</dbReference>
<dbReference type="NCBIfam" id="TIGR01681">
    <property type="entry name" value="HAD-SF-IIIC"/>
    <property type="match status" value="1"/>
</dbReference>
<dbReference type="Pfam" id="PF12689">
    <property type="entry name" value="Acid_PPase"/>
    <property type="match status" value="1"/>
</dbReference>
<dbReference type="GO" id="GO:0003993">
    <property type="term" value="F:acid phosphatase activity"/>
    <property type="evidence" value="ECO:0007669"/>
    <property type="project" value="TreeGrafter"/>
</dbReference>
<dbReference type="SFLD" id="SFLDS00003">
    <property type="entry name" value="Haloacid_Dehalogenase"/>
    <property type="match status" value="1"/>
</dbReference>
<proteinExistence type="predicted"/>
<dbReference type="InterPro" id="IPR036412">
    <property type="entry name" value="HAD-like_sf"/>
</dbReference>
<protein>
    <recommendedName>
        <fullName evidence="2">Magnesium-dependent phosphatase-1</fullName>
    </recommendedName>
</protein>